<sequence length="77" mass="8628">MHQMGLERTLLSLQVAQLSLHILGAALFQTEEITQPGQLLTLIFPDGHRCTHGRPRRLVMLDDDLPFLHETTTALIG</sequence>
<organism evidence="1 2">
    <name type="scientific">Swaminathania salitolerans</name>
    <dbReference type="NCBI Taxonomy" id="182838"/>
    <lineage>
        <taxon>Bacteria</taxon>
        <taxon>Pseudomonadati</taxon>
        <taxon>Pseudomonadota</taxon>
        <taxon>Alphaproteobacteria</taxon>
        <taxon>Acetobacterales</taxon>
        <taxon>Acetobacteraceae</taxon>
        <taxon>Swaminathania</taxon>
    </lineage>
</organism>
<proteinExistence type="predicted"/>
<accession>A0A511BPN2</accession>
<reference evidence="1 2" key="1">
    <citation type="submission" date="2019-07" db="EMBL/GenBank/DDBJ databases">
        <title>Whole genome shotgun sequence of Swaminathania salitolerans NBRC 104436.</title>
        <authorList>
            <person name="Hosoyama A."/>
            <person name="Uohara A."/>
            <person name="Ohji S."/>
            <person name="Ichikawa N."/>
        </authorList>
    </citation>
    <scope>NUCLEOTIDE SEQUENCE [LARGE SCALE GENOMIC DNA]</scope>
    <source>
        <strain evidence="1 2">NBRC 104436</strain>
    </source>
</reference>
<gene>
    <name evidence="1" type="ORF">SSA02_14440</name>
</gene>
<dbReference type="AlphaFoldDB" id="A0A511BPN2"/>
<evidence type="ECO:0000313" key="1">
    <source>
        <dbReference type="EMBL" id="GEL02281.1"/>
    </source>
</evidence>
<name>A0A511BPN2_9PROT</name>
<dbReference type="EMBL" id="BJVC01000002">
    <property type="protein sequence ID" value="GEL02281.1"/>
    <property type="molecule type" value="Genomic_DNA"/>
</dbReference>
<evidence type="ECO:0000313" key="2">
    <source>
        <dbReference type="Proteomes" id="UP000321405"/>
    </source>
</evidence>
<comment type="caution">
    <text evidence="1">The sequence shown here is derived from an EMBL/GenBank/DDBJ whole genome shotgun (WGS) entry which is preliminary data.</text>
</comment>
<keyword evidence="2" id="KW-1185">Reference proteome</keyword>
<dbReference type="Proteomes" id="UP000321405">
    <property type="component" value="Unassembled WGS sequence"/>
</dbReference>
<protein>
    <submittedName>
        <fullName evidence="1">Uncharacterized protein</fullName>
    </submittedName>
</protein>